<keyword evidence="3" id="KW-1185">Reference proteome</keyword>
<evidence type="ECO:0008006" key="4">
    <source>
        <dbReference type="Google" id="ProtNLM"/>
    </source>
</evidence>
<gene>
    <name evidence="2" type="ORF">AMOR_17310</name>
</gene>
<accession>A0ABM7WTA9</accession>
<feature type="chain" id="PRO_5047120567" description="Lipoprotein" evidence="1">
    <location>
        <begin position="30"/>
        <end position="180"/>
    </location>
</feature>
<sequence length="180" mass="17848">MRRHPAPVIALAALAALLGAGCGSSRSDACPGETIGAFALSGTRNLAPDPEAPAIPACPAETGYGDAPISFFGTLSSDSETSGAAFCSGRPLAATLFGQRSGDAVDVEATTRGAVLGGCGPTCSAELTVILRGTVLRDGGGVATGFAGTYIERMSRHEGDCGACPLPCDARYDVTGALAP</sequence>
<organism evidence="2 3">
    <name type="scientific">Anaeromyxobacter oryzae</name>
    <dbReference type="NCBI Taxonomy" id="2918170"/>
    <lineage>
        <taxon>Bacteria</taxon>
        <taxon>Pseudomonadati</taxon>
        <taxon>Myxococcota</taxon>
        <taxon>Myxococcia</taxon>
        <taxon>Myxococcales</taxon>
        <taxon>Cystobacterineae</taxon>
        <taxon>Anaeromyxobacteraceae</taxon>
        <taxon>Anaeromyxobacter</taxon>
    </lineage>
</organism>
<dbReference type="RefSeq" id="WP_248360423.1">
    <property type="nucleotide sequence ID" value="NZ_AP025591.1"/>
</dbReference>
<feature type="signal peptide" evidence="1">
    <location>
        <begin position="1"/>
        <end position="29"/>
    </location>
</feature>
<evidence type="ECO:0000313" key="3">
    <source>
        <dbReference type="Proteomes" id="UP001162891"/>
    </source>
</evidence>
<protein>
    <recommendedName>
        <fullName evidence="4">Lipoprotein</fullName>
    </recommendedName>
</protein>
<dbReference type="Proteomes" id="UP001162891">
    <property type="component" value="Chromosome"/>
</dbReference>
<keyword evidence="1" id="KW-0732">Signal</keyword>
<proteinExistence type="predicted"/>
<reference evidence="3" key="1">
    <citation type="journal article" date="2022" name="Int. J. Syst. Evol. Microbiol.">
        <title>Anaeromyxobacter oryzae sp. nov., Anaeromyxobacter diazotrophicus sp. nov. and Anaeromyxobacter paludicola sp. nov., isolated from paddy soils.</title>
        <authorList>
            <person name="Itoh H."/>
            <person name="Xu Z."/>
            <person name="Mise K."/>
            <person name="Masuda Y."/>
            <person name="Ushijima N."/>
            <person name="Hayakawa C."/>
            <person name="Shiratori Y."/>
            <person name="Senoo K."/>
        </authorList>
    </citation>
    <scope>NUCLEOTIDE SEQUENCE [LARGE SCALE GENOMIC DNA]</scope>
    <source>
        <strain evidence="3">Red232</strain>
    </source>
</reference>
<dbReference type="PROSITE" id="PS51257">
    <property type="entry name" value="PROKAR_LIPOPROTEIN"/>
    <property type="match status" value="1"/>
</dbReference>
<dbReference type="EMBL" id="AP025591">
    <property type="protein sequence ID" value="BDG02735.1"/>
    <property type="molecule type" value="Genomic_DNA"/>
</dbReference>
<evidence type="ECO:0000313" key="2">
    <source>
        <dbReference type="EMBL" id="BDG02735.1"/>
    </source>
</evidence>
<name>A0ABM7WTA9_9BACT</name>
<evidence type="ECO:0000256" key="1">
    <source>
        <dbReference type="SAM" id="SignalP"/>
    </source>
</evidence>